<organism evidence="1 2">
    <name type="scientific">Chitinophaga pinensis</name>
    <dbReference type="NCBI Taxonomy" id="79329"/>
    <lineage>
        <taxon>Bacteria</taxon>
        <taxon>Pseudomonadati</taxon>
        <taxon>Bacteroidota</taxon>
        <taxon>Chitinophagia</taxon>
        <taxon>Chitinophagales</taxon>
        <taxon>Chitinophagaceae</taxon>
        <taxon>Chitinophaga</taxon>
    </lineage>
</organism>
<sequence length="151" mass="16355">MRKVPFLSVDAAGNLLLKGNSSYKVLINGRESGMFERDPAMILRTIPASTIQHIEVITTPPSKYDGEGLTGIINIVTIKRKADGYNGTINISERFPANGPGMGASFAMKEGAFGISAYGGAGYDHRPHARNDMQRTAYAKYPLLCCRKETG</sequence>
<keyword evidence="2" id="KW-1185">Reference proteome</keyword>
<proteinExistence type="predicted"/>
<dbReference type="EMBL" id="VOHS01000079">
    <property type="protein sequence ID" value="TWV90899.1"/>
    <property type="molecule type" value="Genomic_DNA"/>
</dbReference>
<dbReference type="AlphaFoldDB" id="A0A5C6LJS0"/>
<protein>
    <recommendedName>
        <fullName evidence="3">TonB-dependent receptor plug domain-containing protein</fullName>
    </recommendedName>
</protein>
<dbReference type="OrthoDB" id="905812at2"/>
<evidence type="ECO:0000313" key="2">
    <source>
        <dbReference type="Proteomes" id="UP000318815"/>
    </source>
</evidence>
<name>A0A5C6LJS0_9BACT</name>
<dbReference type="SUPFAM" id="SSF56935">
    <property type="entry name" value="Porins"/>
    <property type="match status" value="1"/>
</dbReference>
<comment type="caution">
    <text evidence="1">The sequence shown here is derived from an EMBL/GenBank/DDBJ whole genome shotgun (WGS) entry which is preliminary data.</text>
</comment>
<evidence type="ECO:0008006" key="3">
    <source>
        <dbReference type="Google" id="ProtNLM"/>
    </source>
</evidence>
<dbReference type="Gene3D" id="2.170.130.10">
    <property type="entry name" value="TonB-dependent receptor, plug domain"/>
    <property type="match status" value="1"/>
</dbReference>
<dbReference type="InterPro" id="IPR037066">
    <property type="entry name" value="Plug_dom_sf"/>
</dbReference>
<reference evidence="1 2" key="1">
    <citation type="submission" date="2019-08" db="EMBL/GenBank/DDBJ databases">
        <title>Whole genome sequencing of chitin degrading bacteria Chitinophaga pinensis YS16.</title>
        <authorList>
            <person name="Singh R.P."/>
            <person name="Manchanda G."/>
            <person name="Maurya I.K."/>
            <person name="Joshi N.K."/>
            <person name="Srivastava A.K."/>
        </authorList>
    </citation>
    <scope>NUCLEOTIDE SEQUENCE [LARGE SCALE GENOMIC DNA]</scope>
    <source>
        <strain evidence="1 2">YS-16</strain>
    </source>
</reference>
<dbReference type="Proteomes" id="UP000318815">
    <property type="component" value="Unassembled WGS sequence"/>
</dbReference>
<evidence type="ECO:0000313" key="1">
    <source>
        <dbReference type="EMBL" id="TWV90899.1"/>
    </source>
</evidence>
<gene>
    <name evidence="1" type="ORF">FEF09_29190</name>
</gene>
<accession>A0A5C6LJS0</accession>